<organism evidence="1 2">
    <name type="scientific">Ruminococcus albus 8</name>
    <dbReference type="NCBI Taxonomy" id="246199"/>
    <lineage>
        <taxon>Bacteria</taxon>
        <taxon>Bacillati</taxon>
        <taxon>Bacillota</taxon>
        <taxon>Clostridia</taxon>
        <taxon>Eubacteriales</taxon>
        <taxon>Oscillospiraceae</taxon>
        <taxon>Ruminococcus</taxon>
    </lineage>
</organism>
<evidence type="ECO:0000313" key="2">
    <source>
        <dbReference type="Proteomes" id="UP000004259"/>
    </source>
</evidence>
<reference evidence="1 2" key="1">
    <citation type="submission" date="2011-02" db="EMBL/GenBank/DDBJ databases">
        <authorList>
            <person name="Nelson K.E."/>
            <person name="Sutton G."/>
            <person name="Torralba M."/>
            <person name="Durkin S."/>
            <person name="Harkins D."/>
            <person name="Montgomery R."/>
            <person name="Ziemer C."/>
            <person name="Klaassens E."/>
            <person name="Ocuiv P."/>
            <person name="Morrison M."/>
        </authorList>
    </citation>
    <scope>NUCLEOTIDE SEQUENCE [LARGE SCALE GENOMIC DNA]</scope>
    <source>
        <strain evidence="1 2">8</strain>
    </source>
</reference>
<comment type="caution">
    <text evidence="1">The sequence shown here is derived from an EMBL/GenBank/DDBJ whole genome shotgun (WGS) entry which is preliminary data.</text>
</comment>
<dbReference type="AlphaFoldDB" id="E9SAF9"/>
<accession>E9SAF9</accession>
<proteinExistence type="predicted"/>
<dbReference type="Proteomes" id="UP000004259">
    <property type="component" value="Unassembled WGS sequence"/>
</dbReference>
<name>E9SAF9_RUMAL</name>
<protein>
    <submittedName>
        <fullName evidence="1">Uncharacterized protein</fullName>
    </submittedName>
</protein>
<evidence type="ECO:0000313" key="1">
    <source>
        <dbReference type="EMBL" id="EGC03568.1"/>
    </source>
</evidence>
<sequence>MSAPYLSPACGGGKIYAKNLKFCIAAFLWCVSGITTKENIAYSQNE</sequence>
<gene>
    <name evidence="1" type="ORF">CUS_7921</name>
</gene>
<keyword evidence="2" id="KW-1185">Reference proteome</keyword>
<dbReference type="EMBL" id="ADKM02000062">
    <property type="protein sequence ID" value="EGC03568.1"/>
    <property type="molecule type" value="Genomic_DNA"/>
</dbReference>